<evidence type="ECO:0000256" key="11">
    <source>
        <dbReference type="ARBA" id="ARBA00022840"/>
    </source>
</evidence>
<dbReference type="Pfam" id="PF00270">
    <property type="entry name" value="DEAD"/>
    <property type="match status" value="1"/>
</dbReference>
<dbReference type="SMART" id="SM00487">
    <property type="entry name" value="DEXDc"/>
    <property type="match status" value="1"/>
</dbReference>
<keyword evidence="7" id="KW-0547">Nucleotide-binding</keyword>
<evidence type="ECO:0000256" key="12">
    <source>
        <dbReference type="ARBA" id="ARBA00022871"/>
    </source>
</evidence>
<evidence type="ECO:0000256" key="5">
    <source>
        <dbReference type="ARBA" id="ARBA00022473"/>
    </source>
</evidence>
<dbReference type="PROSITE" id="PS00028">
    <property type="entry name" value="ZINC_FINGER_C2H2_1"/>
    <property type="match status" value="1"/>
</dbReference>
<dbReference type="GO" id="GO:0003723">
    <property type="term" value="F:RNA binding"/>
    <property type="evidence" value="ECO:0007669"/>
    <property type="project" value="TreeGrafter"/>
</dbReference>
<dbReference type="GO" id="GO:0005737">
    <property type="term" value="C:cytoplasm"/>
    <property type="evidence" value="ECO:0007669"/>
    <property type="project" value="UniProtKB-SubCell"/>
</dbReference>
<evidence type="ECO:0000256" key="4">
    <source>
        <dbReference type="ARBA" id="ARBA00013352"/>
    </source>
</evidence>
<dbReference type="GO" id="GO:0030154">
    <property type="term" value="P:cell differentiation"/>
    <property type="evidence" value="ECO:0007669"/>
    <property type="project" value="UniProtKB-KW"/>
</dbReference>
<evidence type="ECO:0000259" key="16">
    <source>
        <dbReference type="PROSITE" id="PS50304"/>
    </source>
</evidence>
<keyword evidence="10" id="KW-0347">Helicase</keyword>
<evidence type="ECO:0000313" key="19">
    <source>
        <dbReference type="EMBL" id="MBC1171247.1"/>
    </source>
</evidence>
<evidence type="ECO:0000256" key="6">
    <source>
        <dbReference type="ARBA" id="ARBA00022490"/>
    </source>
</evidence>
<reference evidence="19" key="1">
    <citation type="journal article" date="2020" name="BMC">
        <title>Leishmania infection induces a limited differential gene expression in the sand fly midgut.</title>
        <authorList>
            <person name="Coutinho-Abreu I.V."/>
            <person name="Serafim T.D."/>
            <person name="Meneses C."/>
            <person name="Kamhawi S."/>
            <person name="Oliveira F."/>
            <person name="Valenzuela J.G."/>
        </authorList>
    </citation>
    <scope>NUCLEOTIDE SEQUENCE</scope>
    <source>
        <strain evidence="19">Jacobina</strain>
        <tissue evidence="19">Midgut</tissue>
    </source>
</reference>
<dbReference type="PANTHER" id="PTHR18934">
    <property type="entry name" value="ATP-DEPENDENT RNA HELICASE"/>
    <property type="match status" value="1"/>
</dbReference>
<dbReference type="CDD" id="cd18791">
    <property type="entry name" value="SF2_C_RHA"/>
    <property type="match status" value="1"/>
</dbReference>
<comment type="catalytic activity">
    <reaction evidence="15">
        <text>ATP + H2O = ADP + phosphate + H(+)</text>
        <dbReference type="Rhea" id="RHEA:13065"/>
        <dbReference type="ChEBI" id="CHEBI:15377"/>
        <dbReference type="ChEBI" id="CHEBI:15378"/>
        <dbReference type="ChEBI" id="CHEBI:30616"/>
        <dbReference type="ChEBI" id="CHEBI:43474"/>
        <dbReference type="ChEBI" id="CHEBI:456216"/>
        <dbReference type="EC" id="3.6.4.13"/>
    </reaction>
</comment>
<dbReference type="VEuPathDB" id="VectorBase:LLONM1_002994"/>
<evidence type="ECO:0000256" key="10">
    <source>
        <dbReference type="ARBA" id="ARBA00022806"/>
    </source>
</evidence>
<dbReference type="InterPro" id="IPR014001">
    <property type="entry name" value="Helicase_ATP-bd"/>
</dbReference>
<dbReference type="Gene3D" id="3.40.50.300">
    <property type="entry name" value="P-loop containing nucleotide triphosphate hydrolases"/>
    <property type="match status" value="2"/>
</dbReference>
<evidence type="ECO:0000259" key="18">
    <source>
        <dbReference type="PROSITE" id="PS51194"/>
    </source>
</evidence>
<dbReference type="Pfam" id="PF00567">
    <property type="entry name" value="TUDOR"/>
    <property type="match status" value="1"/>
</dbReference>
<evidence type="ECO:0000259" key="17">
    <source>
        <dbReference type="PROSITE" id="PS51192"/>
    </source>
</evidence>
<evidence type="ECO:0000256" key="9">
    <source>
        <dbReference type="ARBA" id="ARBA00022801"/>
    </source>
</evidence>
<evidence type="ECO:0000256" key="14">
    <source>
        <dbReference type="ARBA" id="ARBA00023254"/>
    </source>
</evidence>
<dbReference type="Gene3D" id="1.20.120.1080">
    <property type="match status" value="1"/>
</dbReference>
<keyword evidence="8" id="KW-0221">Differentiation</keyword>
<evidence type="ECO:0000256" key="7">
    <source>
        <dbReference type="ARBA" id="ARBA00022741"/>
    </source>
</evidence>
<dbReference type="Pfam" id="PF00271">
    <property type="entry name" value="Helicase_C"/>
    <property type="match status" value="1"/>
</dbReference>
<dbReference type="InterPro" id="IPR013087">
    <property type="entry name" value="Znf_C2H2_type"/>
</dbReference>
<proteinExistence type="inferred from homology"/>
<keyword evidence="6" id="KW-0963">Cytoplasm</keyword>
<dbReference type="GO" id="GO:0051321">
    <property type="term" value="P:meiotic cell cycle"/>
    <property type="evidence" value="ECO:0007669"/>
    <property type="project" value="UniProtKB-KW"/>
</dbReference>
<keyword evidence="5" id="KW-0217">Developmental protein</keyword>
<sequence>MILKGLPWKGYDDVIEHTPSKKKFCAEKCGEKGEKDGFDGLFNPNKKVERRPIVAGGRVNTYLEKEVESRPKPPDNRSYAEKFQENELLAMRHVKEEDDFMDEEVGSSINEPVQDNTNAGIYSKYKFNVSNTPRLPIQAYRREILQTIEQHRVVVIEGATGCGKTTQVPQYIMEDAFAKKKYFNVIVTQPRRLAAISVAKRVAQEREWVVGDIVGFKIGRKQEVGEDTRITFCTTGVLLEKLVKTQNLEEFTHIILDEVHERDIDMDFLLILIRKFLYRARCPVKVILMSATIKSEKFASYFTIDHPIPVVNLSKSSPYQVKEYYIDDIERLGTSTEIFPNAPDITHEMYEFAAKLIFALDKIEKKSVAEAEGASSSTPQIGKSILVFLPGLNEINSLHRALDNYCEKGPDFKYEIIPLHSSLTYEEQHRAFRHYDVNTRKIILSTNIAESSITVPDVKYVIDFCLTKNLCVDSTTGFSTLKLEWASQDNCTQRAGRAGRVMDGRVYRLVKKDFYFKVLPPHITPEMLRQSLEMVVLKSKLIEMGPPETVLALALDPPLKSDVHNAILVLKELGGLLSTVNGEFVLNDGDMTFLGHVMASLPVDIRVARLIVLGYAFSVVDEMTIIGACLSVQGVFTENYKKEMSTYAAKLSWANGTGSDLIALLNVYKVYTERIRQNQMRYETMWADRCGVQIRMLREVVTLVQELQYRLEYFNVKAIPMPHGVTMNDYERCIIIKTVFAGAFYPNFAAYGANDGDKEKETFRITNGRNPANTVILTGLPNKYIGPLYRKTIREIFAPCVDVSTRIEVNFDHSERIYVSFFPNRSAIDSQSATYLTDMNAEQEVLGNVLLEVYKSVKYGQIRHNHRIHVLNPGKAETYAVERGAGEVVNGAFRWKRHDELRRDYVVYPRKNHIAGRLMHVVHLHKFFIQPDEELPYEEHIRTLLNTNRNLDVVRKEHLKVGMMVAATRKFGNHAYYARARVIGNDINAKTVEVYYVDFGNTAELTMTHIRLIKQGTYVNECPIEKLPPRLLECRLACLTPTAISSVRGRWTVSTIKELTEKMRPPVDVAIDVYAFVDGVAYVTLYYEHENINEWVIAKQLAQYTDENFMVKFDHDQRVNCEKLNHEYLLDDVQVDVMVRPQEAEVAPPPENICDREITLKGPSSPLTALIYSPTRSASKKVCKVERNSVNCVLLDNDFQDYHQKMVVATHIKKSASGELSLLNTTIMPNIPGILPLMALIFCPTAEFCRNVDNTRFISILTGLGTKPGTKVPMFEEHDMQIPLDVKIDHDDIECINQLRYSISTLLLLRTGQNIPELDNNVRYKLLQKIKDLTISIVTRRRPLCERKYPPKPFVWNQCDIKPSELLVIDDVYNGASIFPFLTSVKLDVNTKSEEGGRLKKNCQDLYTIAGINRLERGGIKCQLCDTYLNDISQVRLHLFTKLHRDREKEIKFEVATH</sequence>
<dbReference type="PROSITE" id="PS51192">
    <property type="entry name" value="HELICASE_ATP_BIND_1"/>
    <property type="match status" value="1"/>
</dbReference>
<accession>A0A7G3AGI4</accession>
<evidence type="ECO:0000256" key="3">
    <source>
        <dbReference type="ARBA" id="ARBA00012552"/>
    </source>
</evidence>
<dbReference type="EMBL" id="GITU01002544">
    <property type="protein sequence ID" value="MBC1171247.1"/>
    <property type="molecule type" value="Transcribed_RNA"/>
</dbReference>
<dbReference type="InterPro" id="IPR035437">
    <property type="entry name" value="SNase_OB-fold_sf"/>
</dbReference>
<dbReference type="CDD" id="cd17917">
    <property type="entry name" value="DEXHc_RHA-like"/>
    <property type="match status" value="1"/>
</dbReference>
<dbReference type="GO" id="GO:0007283">
    <property type="term" value="P:spermatogenesis"/>
    <property type="evidence" value="ECO:0007669"/>
    <property type="project" value="UniProtKB-KW"/>
</dbReference>
<dbReference type="SUPFAM" id="SSF63748">
    <property type="entry name" value="Tudor/PWWP/MBT"/>
    <property type="match status" value="1"/>
</dbReference>
<feature type="domain" description="Tudor" evidence="16">
    <location>
        <begin position="958"/>
        <end position="1020"/>
    </location>
</feature>
<dbReference type="GO" id="GO:0016787">
    <property type="term" value="F:hydrolase activity"/>
    <property type="evidence" value="ECO:0007669"/>
    <property type="project" value="UniProtKB-KW"/>
</dbReference>
<name>A0A7G3AGI4_LUTLO</name>
<evidence type="ECO:0000256" key="1">
    <source>
        <dbReference type="ARBA" id="ARBA00004496"/>
    </source>
</evidence>
<dbReference type="GO" id="GO:0031047">
    <property type="term" value="P:regulatory ncRNA-mediated gene silencing"/>
    <property type="evidence" value="ECO:0007669"/>
    <property type="project" value="UniProtKB-KW"/>
</dbReference>
<dbReference type="SUPFAM" id="SSF52540">
    <property type="entry name" value="P-loop containing nucleoside triphosphate hydrolases"/>
    <property type="match status" value="1"/>
</dbReference>
<protein>
    <recommendedName>
        <fullName evidence="4">Probable ATP-dependent RNA helicase spindle-E</fullName>
        <ecNumber evidence="3">3.6.4.13</ecNumber>
    </recommendedName>
</protein>
<dbReference type="SMART" id="SM00847">
    <property type="entry name" value="HA2"/>
    <property type="match status" value="1"/>
</dbReference>
<keyword evidence="13" id="KW-0943">RNA-mediated gene silencing</keyword>
<keyword evidence="14" id="KW-0469">Meiosis</keyword>
<feature type="domain" description="Helicase ATP-binding" evidence="17">
    <location>
        <begin position="145"/>
        <end position="311"/>
    </location>
</feature>
<dbReference type="SMART" id="SM00490">
    <property type="entry name" value="HELICc"/>
    <property type="match status" value="1"/>
</dbReference>
<dbReference type="PROSITE" id="PS51194">
    <property type="entry name" value="HELICASE_CTER"/>
    <property type="match status" value="1"/>
</dbReference>
<feature type="domain" description="Helicase C-terminal" evidence="18">
    <location>
        <begin position="355"/>
        <end position="543"/>
    </location>
</feature>
<dbReference type="PANTHER" id="PTHR18934:SF113">
    <property type="entry name" value="ATP-DEPENDENT RNA HELICASE TDRD9"/>
    <property type="match status" value="1"/>
</dbReference>
<keyword evidence="11" id="KW-0067">ATP-binding</keyword>
<organism evidence="19">
    <name type="scientific">Lutzomyia longipalpis</name>
    <name type="common">Sand fly</name>
    <dbReference type="NCBI Taxonomy" id="7200"/>
    <lineage>
        <taxon>Eukaryota</taxon>
        <taxon>Metazoa</taxon>
        <taxon>Ecdysozoa</taxon>
        <taxon>Arthropoda</taxon>
        <taxon>Hexapoda</taxon>
        <taxon>Insecta</taxon>
        <taxon>Pterygota</taxon>
        <taxon>Neoptera</taxon>
        <taxon>Endopterygota</taxon>
        <taxon>Diptera</taxon>
        <taxon>Nematocera</taxon>
        <taxon>Psychodoidea</taxon>
        <taxon>Psychodidae</taxon>
        <taxon>Lutzomyia</taxon>
        <taxon>Lutzomyia</taxon>
    </lineage>
</organism>
<dbReference type="InterPro" id="IPR011545">
    <property type="entry name" value="DEAD/DEAH_box_helicase_dom"/>
</dbReference>
<dbReference type="GO" id="GO:0003724">
    <property type="term" value="F:RNA helicase activity"/>
    <property type="evidence" value="ECO:0007669"/>
    <property type="project" value="UniProtKB-EC"/>
</dbReference>
<dbReference type="InterPro" id="IPR001650">
    <property type="entry name" value="Helicase_C-like"/>
</dbReference>
<dbReference type="SMART" id="SM00333">
    <property type="entry name" value="TUDOR"/>
    <property type="match status" value="1"/>
</dbReference>
<dbReference type="Gene3D" id="2.40.50.90">
    <property type="match status" value="1"/>
</dbReference>
<evidence type="ECO:0000256" key="13">
    <source>
        <dbReference type="ARBA" id="ARBA00023158"/>
    </source>
</evidence>
<comment type="similarity">
    <text evidence="2">Belongs to the DEAD box helicase family. DEAH subfamily.</text>
</comment>
<dbReference type="InterPro" id="IPR007502">
    <property type="entry name" value="Helicase-assoc_dom"/>
</dbReference>
<dbReference type="InterPro" id="IPR002999">
    <property type="entry name" value="Tudor"/>
</dbReference>
<dbReference type="Gene3D" id="2.30.30.140">
    <property type="match status" value="1"/>
</dbReference>
<evidence type="ECO:0000256" key="2">
    <source>
        <dbReference type="ARBA" id="ARBA00008792"/>
    </source>
</evidence>
<dbReference type="GO" id="GO:0005524">
    <property type="term" value="F:ATP binding"/>
    <property type="evidence" value="ECO:0007669"/>
    <property type="project" value="UniProtKB-KW"/>
</dbReference>
<dbReference type="PROSITE" id="PS50304">
    <property type="entry name" value="TUDOR"/>
    <property type="match status" value="1"/>
</dbReference>
<evidence type="ECO:0000256" key="15">
    <source>
        <dbReference type="ARBA" id="ARBA00047984"/>
    </source>
</evidence>
<keyword evidence="12" id="KW-0744">Spermatogenesis</keyword>
<comment type="subcellular location">
    <subcellularLocation>
        <location evidence="1">Cytoplasm</location>
    </subcellularLocation>
</comment>
<evidence type="ECO:0000256" key="8">
    <source>
        <dbReference type="ARBA" id="ARBA00022782"/>
    </source>
</evidence>
<dbReference type="EC" id="3.6.4.13" evidence="3"/>
<keyword evidence="9" id="KW-0378">Hydrolase</keyword>
<dbReference type="InterPro" id="IPR027417">
    <property type="entry name" value="P-loop_NTPase"/>
</dbReference>